<feature type="transmembrane region" description="Helical" evidence="2">
    <location>
        <begin position="323"/>
        <end position="347"/>
    </location>
</feature>
<gene>
    <name evidence="4" type="ORF">DB88DRAFT_482545</name>
</gene>
<accession>A0AAD9FUU1</accession>
<feature type="compositionally biased region" description="Basic and acidic residues" evidence="1">
    <location>
        <begin position="452"/>
        <end position="462"/>
    </location>
</feature>
<proteinExistence type="predicted"/>
<evidence type="ECO:0000256" key="1">
    <source>
        <dbReference type="SAM" id="MobiDB-lite"/>
    </source>
</evidence>
<dbReference type="AlphaFoldDB" id="A0AAD9FUU1"/>
<evidence type="ECO:0000313" key="4">
    <source>
        <dbReference type="EMBL" id="KAK1926642.1"/>
    </source>
</evidence>
<keyword evidence="2" id="KW-0472">Membrane</keyword>
<feature type="transmembrane region" description="Helical" evidence="2">
    <location>
        <begin position="783"/>
        <end position="806"/>
    </location>
</feature>
<dbReference type="InterPro" id="IPR003864">
    <property type="entry name" value="CSC1/OSCA1-like_7TM"/>
</dbReference>
<comment type="caution">
    <text evidence="4">The sequence shown here is derived from an EMBL/GenBank/DDBJ whole genome shotgun (WGS) entry which is preliminary data.</text>
</comment>
<protein>
    <recommendedName>
        <fullName evidence="3">CSC1/OSCA1-like 7TM region domain-containing protein</fullName>
    </recommendedName>
</protein>
<feature type="transmembrane region" description="Helical" evidence="2">
    <location>
        <begin position="156"/>
        <end position="175"/>
    </location>
</feature>
<sequence length="1172" mass="127340">MIQKRHYYVCADQTLTWRPEWYTQPWFTANRQSYDRVASTGAVEPPLEVYTTDAVCSSLLVSLRMGQEGGGGTTGLATPSVTSFLGGPNTVGTPSTTFFEAPTSAVAISPTPTPTPSVVESTMLPSATAALSPVVESQNTCAGDWDWQAAGATMSAGSGLLIGIAVWLLWFVLRGKIPTVYSPRTSFVSSKSKPGRSWSLLLFLLPFLHLPSTSSPTPLSEGRLALHTMFVALKLALVSGALALTAALPLFLAGVPCLSNTSPPNTLGGHLGSLSDMSLLRLVNSLDPSPDSAVAATSFGVHPLIRALPSTITAAVSSARTRLVILLVLIAVLGCGGGLFVVARAYISFQRYKKHFEGDICGGLEIVILPASQCVAWQGLSDDGVRDWLEERISATNHAELEVVGVFGIPDTDALRAKVRERDAALQAFEEEEALYIQSSMRTVSPMPDGRMQADKEKGDPRCGQEKQLLLEENASGQGGSNRVAPHNREARVHEINNSSALLGLLAMGPPARAESSGQLTPESSPDSDALDESPKRIRTGIRFNAALFPIATPTSPRNIPLPPSPDHGGEGQQLDQAAQIRPGPARRPILRAPPSEAMVHSVKPSPDTSPPGQDYGETGEPRHVLSSRNQEVSDMQLETFRNAAKGDKLLGWVLVGRGVDRLPGAEIIVAKTLEDIVWENVGKTPRKTVFCIKVAFLGLVITVIMVPVIALTVVTSPGFAHFLWFLRPLAQANAVGSGVVQGLIPAILLYVVIGTAVWAIKRFAKKVRFVSRSEQAFWGYRATFYLTLYSTLLWPTTAAALEFSVQAFVINVQSARSVADGAISSTWFIFVVMLNLAVIVPGIQILQPRRLWRILLTARRATTPRQRFRETLPLSFDPCYALLPFLVAVFYSFSLVFLFPLLAIPVVCLLYLAMVANRYMVDRVFVEQTGFVGARLGLWTVRRLGWVLVIQPTLYGLILLSRREWSLGGASLGVGVAVIGLSELLTVTFHRRTKENSVVGSTAIALGKIERDIAIARDCSLMPRAAEDTLLDRVTEYLPRLSRLPPDCPLPLQTETIDDLTHTERACFALASMEGITPRGTAEEEFAFFHDPGQSYRGLVYPPEMLAPAEPVVWLPRDEGGIAMSEANHLMGYHGIAAIVDDGGFRFREEKVKFRNKRRDVDKRMEERDSG</sequence>
<feature type="transmembrane region" description="Helical" evidence="2">
    <location>
        <begin position="740"/>
        <end position="762"/>
    </location>
</feature>
<dbReference type="EMBL" id="JAODAN010000002">
    <property type="protein sequence ID" value="KAK1926642.1"/>
    <property type="molecule type" value="Genomic_DNA"/>
</dbReference>
<feature type="compositionally biased region" description="Polar residues" evidence="1">
    <location>
        <begin position="516"/>
        <end position="527"/>
    </location>
</feature>
<keyword evidence="2" id="KW-0812">Transmembrane</keyword>
<feature type="transmembrane region" description="Helical" evidence="2">
    <location>
        <begin position="968"/>
        <end position="988"/>
    </location>
</feature>
<feature type="region of interest" description="Disordered" evidence="1">
    <location>
        <begin position="439"/>
        <end position="462"/>
    </location>
</feature>
<dbReference type="Proteomes" id="UP001182556">
    <property type="component" value="Unassembled WGS sequence"/>
</dbReference>
<evidence type="ECO:0000259" key="3">
    <source>
        <dbReference type="Pfam" id="PF02714"/>
    </source>
</evidence>
<evidence type="ECO:0000313" key="5">
    <source>
        <dbReference type="Proteomes" id="UP001182556"/>
    </source>
</evidence>
<feature type="transmembrane region" description="Helical" evidence="2">
    <location>
        <begin position="945"/>
        <end position="962"/>
    </location>
</feature>
<dbReference type="GO" id="GO:0016020">
    <property type="term" value="C:membrane"/>
    <property type="evidence" value="ECO:0007669"/>
    <property type="project" value="InterPro"/>
</dbReference>
<feature type="region of interest" description="Disordered" evidence="1">
    <location>
        <begin position="511"/>
        <end position="536"/>
    </location>
</feature>
<organism evidence="4 5">
    <name type="scientific">Papiliotrema laurentii</name>
    <name type="common">Cryptococcus laurentii</name>
    <dbReference type="NCBI Taxonomy" id="5418"/>
    <lineage>
        <taxon>Eukaryota</taxon>
        <taxon>Fungi</taxon>
        <taxon>Dikarya</taxon>
        <taxon>Basidiomycota</taxon>
        <taxon>Agaricomycotina</taxon>
        <taxon>Tremellomycetes</taxon>
        <taxon>Tremellales</taxon>
        <taxon>Rhynchogastremaceae</taxon>
        <taxon>Papiliotrema</taxon>
    </lineage>
</organism>
<reference evidence="4" key="1">
    <citation type="submission" date="2023-02" db="EMBL/GenBank/DDBJ databases">
        <title>Identification and recombinant expression of a fungal hydrolase from Papiliotrema laurentii that hydrolyzes apple cutin and clears colloidal polyester polyurethane.</title>
        <authorList>
            <consortium name="DOE Joint Genome Institute"/>
            <person name="Roman V.A."/>
            <person name="Bojanowski C."/>
            <person name="Crable B.R."/>
            <person name="Wagner D.N."/>
            <person name="Hung C.S."/>
            <person name="Nadeau L.J."/>
            <person name="Schratz L."/>
            <person name="Haridas S."/>
            <person name="Pangilinan J."/>
            <person name="Lipzen A."/>
            <person name="Na H."/>
            <person name="Yan M."/>
            <person name="Ng V."/>
            <person name="Grigoriev I.V."/>
            <person name="Spatafora J.W."/>
            <person name="Barlow D."/>
            <person name="Biffinger J."/>
            <person name="Kelley-Loughnane N."/>
            <person name="Varaljay V.A."/>
            <person name="Crookes-Goodson W.J."/>
        </authorList>
    </citation>
    <scope>NUCLEOTIDE SEQUENCE</scope>
    <source>
        <strain evidence="4">5307AH</strain>
    </source>
</reference>
<feature type="transmembrane region" description="Helical" evidence="2">
    <location>
        <begin position="224"/>
        <end position="252"/>
    </location>
</feature>
<keyword evidence="2" id="KW-1133">Transmembrane helix</keyword>
<feature type="transmembrane region" description="Helical" evidence="2">
    <location>
        <begin position="826"/>
        <end position="847"/>
    </location>
</feature>
<feature type="transmembrane region" description="Helical" evidence="2">
    <location>
        <begin position="875"/>
        <end position="892"/>
    </location>
</feature>
<evidence type="ECO:0000256" key="2">
    <source>
        <dbReference type="SAM" id="Phobius"/>
    </source>
</evidence>
<feature type="domain" description="CSC1/OSCA1-like 7TM region" evidence="3">
    <location>
        <begin position="695"/>
        <end position="934"/>
    </location>
</feature>
<feature type="region of interest" description="Disordered" evidence="1">
    <location>
        <begin position="550"/>
        <end position="624"/>
    </location>
</feature>
<name>A0AAD9FUU1_PAPLA</name>
<feature type="transmembrane region" description="Helical" evidence="2">
    <location>
        <begin position="898"/>
        <end position="917"/>
    </location>
</feature>
<dbReference type="Pfam" id="PF02714">
    <property type="entry name" value="RSN1_7TM"/>
    <property type="match status" value="1"/>
</dbReference>
<feature type="transmembrane region" description="Helical" evidence="2">
    <location>
        <begin position="695"/>
        <end position="720"/>
    </location>
</feature>
<keyword evidence="5" id="KW-1185">Reference proteome</keyword>